<proteinExistence type="predicted"/>
<dbReference type="RefSeq" id="WP_137193203.1">
    <property type="nucleotide sequence ID" value="NZ_CP039964.1"/>
</dbReference>
<sequence length="151" mass="16888">MWNSYQLSIYLDRVYPHKIVRGVLVAGLSFAVMGTITAVWHNPFFTRMTPTAGWELPYLFIFASMAGIYVAIRQPKCSTKKAGIGSIASFLGIACPTCNKVLMLIFGGEALMRWFDPIRPWVTAVGLILLFLAIRTEWRKRNGSRSIIGGN</sequence>
<feature type="transmembrane region" description="Helical" evidence="1">
    <location>
        <begin position="52"/>
        <end position="72"/>
    </location>
</feature>
<feature type="transmembrane region" description="Helical" evidence="1">
    <location>
        <begin position="20"/>
        <end position="40"/>
    </location>
</feature>
<dbReference type="OrthoDB" id="166777at2"/>
<reference evidence="2 3" key="1">
    <citation type="submission" date="2019-05" db="EMBL/GenBank/DDBJ databases">
        <title>Pseudorhodobacter turbinis sp. nov., isolated from the gut of the Korean turban shell.</title>
        <authorList>
            <person name="Jeong Y.-S."/>
            <person name="Kang W.-R."/>
            <person name="Bae J.-W."/>
        </authorList>
    </citation>
    <scope>NUCLEOTIDE SEQUENCE [LARGE SCALE GENOMIC DNA]</scope>
    <source>
        <strain evidence="2 3">S12M18</strain>
    </source>
</reference>
<dbReference type="KEGG" id="pseb:EOK75_07090"/>
<evidence type="ECO:0000313" key="3">
    <source>
        <dbReference type="Proteomes" id="UP000298631"/>
    </source>
</evidence>
<dbReference type="Proteomes" id="UP000298631">
    <property type="component" value="Chromosome"/>
</dbReference>
<evidence type="ECO:0000313" key="2">
    <source>
        <dbReference type="EMBL" id="QCO55536.1"/>
    </source>
</evidence>
<dbReference type="EMBL" id="CP039964">
    <property type="protein sequence ID" value="QCO55536.1"/>
    <property type="molecule type" value="Genomic_DNA"/>
</dbReference>
<feature type="transmembrane region" description="Helical" evidence="1">
    <location>
        <begin position="118"/>
        <end position="136"/>
    </location>
</feature>
<organism evidence="2 3">
    <name type="scientific">Pseudorhodobacter turbinis</name>
    <dbReference type="NCBI Taxonomy" id="2500533"/>
    <lineage>
        <taxon>Bacteria</taxon>
        <taxon>Pseudomonadati</taxon>
        <taxon>Pseudomonadota</taxon>
        <taxon>Alphaproteobacteria</taxon>
        <taxon>Rhodobacterales</taxon>
        <taxon>Paracoccaceae</taxon>
        <taxon>Pseudorhodobacter</taxon>
    </lineage>
</organism>
<keyword evidence="1" id="KW-0472">Membrane</keyword>
<gene>
    <name evidence="2" type="ORF">EOK75_07090</name>
</gene>
<dbReference type="AlphaFoldDB" id="A0A4P8EFA6"/>
<keyword evidence="1" id="KW-1133">Transmembrane helix</keyword>
<feature type="transmembrane region" description="Helical" evidence="1">
    <location>
        <begin position="84"/>
        <end position="106"/>
    </location>
</feature>
<keyword evidence="1" id="KW-0812">Transmembrane</keyword>
<keyword evidence="3" id="KW-1185">Reference proteome</keyword>
<evidence type="ECO:0000256" key="1">
    <source>
        <dbReference type="SAM" id="Phobius"/>
    </source>
</evidence>
<name>A0A4P8EFA6_9RHOB</name>
<accession>A0A4P8EFA6</accession>
<protein>
    <submittedName>
        <fullName evidence="2">Uncharacterized protein</fullName>
    </submittedName>
</protein>